<evidence type="ECO:0000313" key="1">
    <source>
        <dbReference type="EMBL" id="MBP2054442.1"/>
    </source>
</evidence>
<dbReference type="EMBL" id="JAGGLP010000021">
    <property type="protein sequence ID" value="MBP2054442.1"/>
    <property type="molecule type" value="Genomic_DNA"/>
</dbReference>
<reference evidence="1 2" key="1">
    <citation type="submission" date="2021-03" db="EMBL/GenBank/DDBJ databases">
        <title>Genomic Encyclopedia of Type Strains, Phase IV (KMG-IV): sequencing the most valuable type-strain genomes for metagenomic binning, comparative biology and taxonomic classification.</title>
        <authorList>
            <person name="Goeker M."/>
        </authorList>
    </citation>
    <scope>NUCLEOTIDE SEQUENCE [LARGE SCALE GENOMIC DNA]</scope>
    <source>
        <strain evidence="1 2">DSM 40499</strain>
    </source>
</reference>
<protein>
    <submittedName>
        <fullName evidence="1">Uncharacterized protein</fullName>
    </submittedName>
</protein>
<dbReference type="Proteomes" id="UP001519309">
    <property type="component" value="Unassembled WGS sequence"/>
</dbReference>
<gene>
    <name evidence="1" type="ORF">J2Z21_007447</name>
</gene>
<proteinExistence type="predicted"/>
<name>A0ABS4M436_9ACTN</name>
<comment type="caution">
    <text evidence="1">The sequence shown here is derived from an EMBL/GenBank/DDBJ whole genome shotgun (WGS) entry which is preliminary data.</text>
</comment>
<sequence>MSSGVQYTRERLEEAAAQCSDVDEAIAFLGVRSYANLRRYLMKRAGAPAR</sequence>
<organism evidence="1 2">
    <name type="scientific">Streptomyces griseochromogenes</name>
    <dbReference type="NCBI Taxonomy" id="68214"/>
    <lineage>
        <taxon>Bacteria</taxon>
        <taxon>Bacillati</taxon>
        <taxon>Actinomycetota</taxon>
        <taxon>Actinomycetes</taxon>
        <taxon>Kitasatosporales</taxon>
        <taxon>Streptomycetaceae</taxon>
        <taxon>Streptomyces</taxon>
    </lineage>
</organism>
<accession>A0ABS4M436</accession>
<keyword evidence="2" id="KW-1185">Reference proteome</keyword>
<evidence type="ECO:0000313" key="2">
    <source>
        <dbReference type="Proteomes" id="UP001519309"/>
    </source>
</evidence>